<evidence type="ECO:0000259" key="4">
    <source>
        <dbReference type="PROSITE" id="PS50075"/>
    </source>
</evidence>
<dbReference type="PROSITE" id="PS50075">
    <property type="entry name" value="CARRIER"/>
    <property type="match status" value="1"/>
</dbReference>
<dbReference type="Proteomes" id="UP000015530">
    <property type="component" value="Unassembled WGS sequence"/>
</dbReference>
<dbReference type="PANTHER" id="PTHR43201:SF5">
    <property type="entry name" value="MEDIUM-CHAIN ACYL-COA LIGASE ACSF2, MITOCHONDRIAL"/>
    <property type="match status" value="1"/>
</dbReference>
<dbReference type="Pfam" id="PF00501">
    <property type="entry name" value="AMP-binding"/>
    <property type="match status" value="1"/>
</dbReference>
<name>T0KJ58_COLGC</name>
<dbReference type="PANTHER" id="PTHR43201">
    <property type="entry name" value="ACYL-COA SYNTHETASE"/>
    <property type="match status" value="1"/>
</dbReference>
<dbReference type="SUPFAM" id="SSF56801">
    <property type="entry name" value="Acetyl-CoA synthetase-like"/>
    <property type="match status" value="1"/>
</dbReference>
<organism evidence="5 6">
    <name type="scientific">Colletotrichum gloeosporioides (strain Cg-14)</name>
    <name type="common">Anthracnose fungus</name>
    <name type="synonym">Glomerella cingulata</name>
    <dbReference type="NCBI Taxonomy" id="1237896"/>
    <lineage>
        <taxon>Eukaryota</taxon>
        <taxon>Fungi</taxon>
        <taxon>Dikarya</taxon>
        <taxon>Ascomycota</taxon>
        <taxon>Pezizomycotina</taxon>
        <taxon>Sordariomycetes</taxon>
        <taxon>Hypocreomycetidae</taxon>
        <taxon>Glomerellales</taxon>
        <taxon>Glomerellaceae</taxon>
        <taxon>Colletotrichum</taxon>
        <taxon>Colletotrichum gloeosporioides species complex</taxon>
    </lineage>
</organism>
<evidence type="ECO:0000256" key="3">
    <source>
        <dbReference type="SAM" id="MobiDB-lite"/>
    </source>
</evidence>
<comment type="caution">
    <text evidence="5">The sequence shown here is derived from an EMBL/GenBank/DDBJ whole genome shotgun (WGS) entry which is preliminary data.</text>
</comment>
<dbReference type="OrthoDB" id="10253869at2759"/>
<feature type="domain" description="Carrier" evidence="4">
    <location>
        <begin position="637"/>
        <end position="714"/>
    </location>
</feature>
<dbReference type="GO" id="GO:0006631">
    <property type="term" value="P:fatty acid metabolic process"/>
    <property type="evidence" value="ECO:0007669"/>
    <property type="project" value="TreeGrafter"/>
</dbReference>
<evidence type="ECO:0000256" key="1">
    <source>
        <dbReference type="ARBA" id="ARBA00006432"/>
    </source>
</evidence>
<dbReference type="InterPro" id="IPR009081">
    <property type="entry name" value="PP-bd_ACP"/>
</dbReference>
<dbReference type="Pfam" id="PF00550">
    <property type="entry name" value="PP-binding"/>
    <property type="match status" value="1"/>
</dbReference>
<dbReference type="eggNOG" id="KOG1177">
    <property type="taxonomic scope" value="Eukaryota"/>
</dbReference>
<keyword evidence="2" id="KW-0436">Ligase</keyword>
<evidence type="ECO:0000256" key="2">
    <source>
        <dbReference type="ARBA" id="ARBA00022598"/>
    </source>
</evidence>
<dbReference type="STRING" id="1237896.T0KJ58"/>
<dbReference type="CDD" id="cd04433">
    <property type="entry name" value="AFD_class_I"/>
    <property type="match status" value="1"/>
</dbReference>
<dbReference type="HOGENOM" id="CLU_002959_0_0_1"/>
<evidence type="ECO:0000313" key="6">
    <source>
        <dbReference type="Proteomes" id="UP000015530"/>
    </source>
</evidence>
<dbReference type="SUPFAM" id="SSF47336">
    <property type="entry name" value="ACP-like"/>
    <property type="match status" value="1"/>
</dbReference>
<dbReference type="InterPro" id="IPR020845">
    <property type="entry name" value="AMP-binding_CS"/>
</dbReference>
<dbReference type="InterPro" id="IPR042099">
    <property type="entry name" value="ANL_N_sf"/>
</dbReference>
<sequence>MAAPMSASLDLSVADGPPLDLSGVPDAWNGLLLAIRSHPNELALVCSHQPHDLFGFSSLGPSASEDTSPGNESQPYLRWDFQTLAQAIHKIVVAKRSIVADADLLEELGPGTPVVTFLQNGADFVLAAWASVATGCTLTPLNPLLLKNRDEAAHMLRTALSLAPDGYGLRFVYAANSDVARDIDELGIDNNIFGPQVVKILASGSKMREGWLRLDDLMLSIDGKGRSDLCHSNPVLGLEGKDHAQAGIVLFTSGSTSRPKGLFCHHTVLNTYTNSRLLLSPSHILPQLGSRVCSILPNNHGNGWTCIQTAHGRGAALVFPGPAFSTPEALLSTFRQEQITHTLLVPTLIHALVAAMENGQPPLGSLISVTFGGTILTRQEMLATTKVLGAKVVENAYGCTEGALTSTGSVGVSEAGPDSSLSGSEEMSVGKPPMGHGIKIIDPATGRVVPRNVTGEIHGYGPMIYREGRWGYIQHEEQKAFYAEEETGRVWFQTGDMGRMDENGDLFITGRYKDMIIRGGENISPATIEAVLMKNPALRPLNPQVVGIRDTIAGEVPAVVIKGDQQATAVEKAIRETVLQNMSTMHVPDLVINLKDLDLADFPRTTSGKIQKFKLKQAVAAHLDRQATSGAASTLSGLEQHDEEQVKAIWTTALGLGNTCQLDVNIPLGQHIDSITMMRVRDKIRKQTGIALPLAAMAQASTVAEQIELLRSLSADHKTTSTMKDANVAHLANQQRRMAAADNRIATRRPLLAEELEDIAPEPALFDFIKDRVLGSISPCGFGWEDIENICPAYDSNAVQAQCGFYDTINFNMAISTKKKKTTKKQLRTAVEAALLNQPIMCSFMVWDADWRGANPKTKEAFHVIMRPSAKYFDLVIQDGGAVRCLKDLEEIALGNTAEAHRFPAPQQNTFPGPLYRVMLFDVEETGTAAMVTSANHSISDHSAGQLFHDDLDRAVAMAASGSWTAASIQAQLREYKDYKPYLDLCHALRSSPRAKAAVNWHLDRLASLPKHVDAGALWPSPTTWMNVSLDGHYQESHQLQHNFSMSALRADPTDPTTVSPSTIVKAALALASASRSGYTTTETATGRKSRVAVFSSVEAARLHYNPFLPQSVTDTGMPRRGEEHDRSLQWEAGDVAGPTVQIVCNVVEMPRSGSERETVSQFLRRMQREQELQTRHASAPWRAIMDKLEDPNAVNRPWPLLPLIHGSLMFNWAPGLGESAPQSRSSTEDARLSHFENMDMLKSVQKPRVGLVVSAGSSSRGCGTADESAVTTVFLHLRGAGLEWSSGDGMASFAREIEAMAQWLSAEENQGLLIHNAFGLE</sequence>
<dbReference type="Gene3D" id="3.30.300.30">
    <property type="match status" value="1"/>
</dbReference>
<reference evidence="6" key="1">
    <citation type="journal article" date="2013" name="Mol. Plant Microbe Interact.">
        <title>Global aspects of pacC regulation of pathogenicity genes in Colletotrichum gloeosporioides as revealed by transcriptome analysis.</title>
        <authorList>
            <person name="Alkan N."/>
            <person name="Meng X."/>
            <person name="Friedlander G."/>
            <person name="Reuveni E."/>
            <person name="Sukno S."/>
            <person name="Sherman A."/>
            <person name="Thon M."/>
            <person name="Fluhr R."/>
            <person name="Prusky D."/>
        </authorList>
    </citation>
    <scope>NUCLEOTIDE SEQUENCE [LARGE SCALE GENOMIC DNA]</scope>
    <source>
        <strain evidence="6">Cg-14</strain>
    </source>
</reference>
<dbReference type="InterPro" id="IPR036736">
    <property type="entry name" value="ACP-like_sf"/>
</dbReference>
<dbReference type="OMA" id="FWNAFMV"/>
<accession>T0KJ58</accession>
<evidence type="ECO:0000313" key="5">
    <source>
        <dbReference type="EMBL" id="EQB55397.1"/>
    </source>
</evidence>
<dbReference type="Gene3D" id="1.10.1200.10">
    <property type="entry name" value="ACP-like"/>
    <property type="match status" value="1"/>
</dbReference>
<comment type="similarity">
    <text evidence="1">Belongs to the ATP-dependent AMP-binding enzyme family.</text>
</comment>
<protein>
    <submittedName>
        <fullName evidence="5">AMP-binding enzyme</fullName>
    </submittedName>
</protein>
<dbReference type="PROSITE" id="PS00455">
    <property type="entry name" value="AMP_BINDING"/>
    <property type="match status" value="1"/>
</dbReference>
<dbReference type="EMBL" id="AMYD01000944">
    <property type="protein sequence ID" value="EQB55397.1"/>
    <property type="molecule type" value="Genomic_DNA"/>
</dbReference>
<dbReference type="InterPro" id="IPR000873">
    <property type="entry name" value="AMP-dep_synth/lig_dom"/>
</dbReference>
<proteinExistence type="inferred from homology"/>
<dbReference type="InterPro" id="IPR045851">
    <property type="entry name" value="AMP-bd_C_sf"/>
</dbReference>
<gene>
    <name evidence="5" type="ORF">CGLO_04682</name>
</gene>
<feature type="region of interest" description="Disordered" evidence="3">
    <location>
        <begin position="407"/>
        <end position="436"/>
    </location>
</feature>
<dbReference type="GO" id="GO:0031956">
    <property type="term" value="F:medium-chain fatty acid-CoA ligase activity"/>
    <property type="evidence" value="ECO:0007669"/>
    <property type="project" value="TreeGrafter"/>
</dbReference>
<dbReference type="Gene3D" id="3.40.50.12780">
    <property type="entry name" value="N-terminal domain of ligase-like"/>
    <property type="match status" value="1"/>
</dbReference>